<evidence type="ECO:0000256" key="2">
    <source>
        <dbReference type="ARBA" id="ARBA00022475"/>
    </source>
</evidence>
<feature type="transmembrane region" description="Helical" evidence="6">
    <location>
        <begin position="167"/>
        <end position="188"/>
    </location>
</feature>
<dbReference type="KEGG" id="sacd:HS1genome_1342"/>
<dbReference type="PANTHER" id="PTHR32322:SF18">
    <property type="entry name" value="S-ADENOSYLMETHIONINE_S-ADENOSYLHOMOCYSTEINE TRANSPORTER"/>
    <property type="match status" value="1"/>
</dbReference>
<proteinExistence type="predicted"/>
<feature type="transmembrane region" description="Helical" evidence="6">
    <location>
        <begin position="133"/>
        <end position="155"/>
    </location>
</feature>
<feature type="transmembrane region" description="Helical" evidence="6">
    <location>
        <begin position="194"/>
        <end position="213"/>
    </location>
</feature>
<dbReference type="GeneID" id="38666857"/>
<name>A0A348B451_9CREN</name>
<reference evidence="10" key="2">
    <citation type="submission" date="2018-04" db="EMBL/GenBank/DDBJ databases">
        <title>Complete genome sequence of Sulfodiicoccus acidiphilus strain HS-1.</title>
        <authorList>
            <person name="Sakai H.D."/>
            <person name="Kurosawa N."/>
        </authorList>
    </citation>
    <scope>NUCLEOTIDE SEQUENCE [LARGE SCALE GENOMIC DNA]</scope>
    <source>
        <strain evidence="10">HS-1</strain>
    </source>
</reference>
<keyword evidence="2" id="KW-1003">Cell membrane</keyword>
<dbReference type="SUPFAM" id="SSF103481">
    <property type="entry name" value="Multidrug resistance efflux transporter EmrE"/>
    <property type="match status" value="2"/>
</dbReference>
<feature type="transmembrane region" description="Helical" evidence="6">
    <location>
        <begin position="58"/>
        <end position="79"/>
    </location>
</feature>
<evidence type="ECO:0000256" key="3">
    <source>
        <dbReference type="ARBA" id="ARBA00022692"/>
    </source>
</evidence>
<dbReference type="InterPro" id="IPR000620">
    <property type="entry name" value="EamA_dom"/>
</dbReference>
<feature type="domain" description="EamA" evidence="7">
    <location>
        <begin position="136"/>
        <end position="266"/>
    </location>
</feature>
<evidence type="ECO:0000256" key="4">
    <source>
        <dbReference type="ARBA" id="ARBA00022989"/>
    </source>
</evidence>
<dbReference type="PANTHER" id="PTHR32322">
    <property type="entry name" value="INNER MEMBRANE TRANSPORTER"/>
    <property type="match status" value="1"/>
</dbReference>
<dbReference type="Proteomes" id="UP000616143">
    <property type="component" value="Unassembled WGS sequence"/>
</dbReference>
<feature type="transmembrane region" description="Helical" evidence="6">
    <location>
        <begin position="27"/>
        <end position="46"/>
    </location>
</feature>
<dbReference type="RefSeq" id="WP_126450144.1">
    <property type="nucleotide sequence ID" value="NZ_AP018553.1"/>
</dbReference>
<keyword evidence="4 6" id="KW-1133">Transmembrane helix</keyword>
<keyword evidence="10" id="KW-1185">Reference proteome</keyword>
<evidence type="ECO:0000313" key="10">
    <source>
        <dbReference type="Proteomes" id="UP000276741"/>
    </source>
</evidence>
<keyword evidence="5 6" id="KW-0472">Membrane</keyword>
<keyword evidence="3 6" id="KW-0812">Transmembrane</keyword>
<reference evidence="9" key="4">
    <citation type="submission" date="2020-09" db="EMBL/GenBank/DDBJ databases">
        <authorList>
            <person name="Sun Q."/>
            <person name="Ohkuma M."/>
        </authorList>
    </citation>
    <scope>NUCLEOTIDE SEQUENCE</scope>
    <source>
        <strain evidence="9">JCM 31740</strain>
    </source>
</reference>
<dbReference type="Proteomes" id="UP000276741">
    <property type="component" value="Chromosome"/>
</dbReference>
<dbReference type="AlphaFoldDB" id="A0A348B451"/>
<dbReference type="EMBL" id="BMQS01000002">
    <property type="protein sequence ID" value="GGT87760.1"/>
    <property type="molecule type" value="Genomic_DNA"/>
</dbReference>
<evidence type="ECO:0000256" key="1">
    <source>
        <dbReference type="ARBA" id="ARBA00004651"/>
    </source>
</evidence>
<feature type="transmembrane region" description="Helical" evidence="6">
    <location>
        <begin position="225"/>
        <end position="242"/>
    </location>
</feature>
<evidence type="ECO:0000313" key="9">
    <source>
        <dbReference type="EMBL" id="GGT87760.1"/>
    </source>
</evidence>
<reference evidence="8" key="3">
    <citation type="journal article" date="2019" name="BMC Res. Notes">
        <title>Complete genome sequence of the Sulfodiicoccus acidiphilus strain HS-1T, the first crenarchaeon that lacks polB3, isolated from an acidic hot spring in Ohwaku-dani, Hakone, Japan.</title>
        <authorList>
            <person name="Sakai H.D."/>
            <person name="Kurosawa N."/>
        </authorList>
    </citation>
    <scope>NUCLEOTIDE SEQUENCE</scope>
    <source>
        <strain evidence="8">HS-1</strain>
    </source>
</reference>
<dbReference type="InterPro" id="IPR037185">
    <property type="entry name" value="EmrE-like"/>
</dbReference>
<dbReference type="OrthoDB" id="34518at2157"/>
<sequence>MRVLRYLVPYVLISTFQYYFAKDALNYAAPFPFMAMRYLISAAIMYGIARKLIWNREVLILSLLTVTSSSLWAYGLIYVTPAQSAVLSYSMPLFSLPIAYLVIKEKPERIETMGLVVGLVGVLIYGIPLAHGFTLIGSVLTIVNAVFWAAFTVYYRKLMDYDPISLNASQFVVGSIPLVGLSLITPHVQFTGKFLGDLLFTSVLGGAVGFFLWNSMVRTEKVAKVTIMSFSVPIFATVAQVVEALAIPSVYTVTGIGTMFVGIVVSRLKGGIAKVRGEERRAKAR</sequence>
<accession>A0A348B451</accession>
<feature type="transmembrane region" description="Helical" evidence="6">
    <location>
        <begin position="248"/>
        <end position="266"/>
    </location>
</feature>
<dbReference type="EMBL" id="AP018553">
    <property type="protein sequence ID" value="BBD72953.1"/>
    <property type="molecule type" value="Genomic_DNA"/>
</dbReference>
<feature type="domain" description="EamA" evidence="7">
    <location>
        <begin position="11"/>
        <end position="124"/>
    </location>
</feature>
<evidence type="ECO:0000256" key="6">
    <source>
        <dbReference type="SAM" id="Phobius"/>
    </source>
</evidence>
<feature type="transmembrane region" description="Helical" evidence="6">
    <location>
        <begin position="85"/>
        <end position="103"/>
    </location>
</feature>
<feature type="transmembrane region" description="Helical" evidence="6">
    <location>
        <begin position="110"/>
        <end position="127"/>
    </location>
</feature>
<evidence type="ECO:0000256" key="5">
    <source>
        <dbReference type="ARBA" id="ARBA00023136"/>
    </source>
</evidence>
<dbReference type="InterPro" id="IPR050638">
    <property type="entry name" value="AA-Vitamin_Transporters"/>
</dbReference>
<dbReference type="GO" id="GO:0005886">
    <property type="term" value="C:plasma membrane"/>
    <property type="evidence" value="ECO:0007669"/>
    <property type="project" value="UniProtKB-SubCell"/>
</dbReference>
<organism evidence="8 10">
    <name type="scientific">Sulfodiicoccus acidiphilus</name>
    <dbReference type="NCBI Taxonomy" id="1670455"/>
    <lineage>
        <taxon>Archaea</taxon>
        <taxon>Thermoproteota</taxon>
        <taxon>Thermoprotei</taxon>
        <taxon>Sulfolobales</taxon>
        <taxon>Sulfolobaceae</taxon>
        <taxon>Sulfodiicoccus</taxon>
    </lineage>
</organism>
<comment type="subcellular location">
    <subcellularLocation>
        <location evidence="1">Cell membrane</location>
        <topology evidence="1">Multi-pass membrane protein</topology>
    </subcellularLocation>
</comment>
<dbReference type="Pfam" id="PF00892">
    <property type="entry name" value="EamA"/>
    <property type="match status" value="2"/>
</dbReference>
<evidence type="ECO:0000259" key="7">
    <source>
        <dbReference type="Pfam" id="PF00892"/>
    </source>
</evidence>
<gene>
    <name evidence="9" type="ORF">GCM10007116_02130</name>
    <name evidence="8" type="ORF">HS1genome_1342</name>
</gene>
<protein>
    <submittedName>
        <fullName evidence="8">EamA family transporter</fullName>
    </submittedName>
</protein>
<evidence type="ECO:0000313" key="8">
    <source>
        <dbReference type="EMBL" id="BBD72953.1"/>
    </source>
</evidence>
<reference evidence="9" key="1">
    <citation type="journal article" date="2014" name="Int. J. Syst. Evol. Microbiol.">
        <title>Complete genome sequence of Corynebacterium casei LMG S-19264T (=DSM 44701T), isolated from a smear-ripened cheese.</title>
        <authorList>
            <consortium name="US DOE Joint Genome Institute (JGI-PGF)"/>
            <person name="Walter F."/>
            <person name="Albersmeier A."/>
            <person name="Kalinowski J."/>
            <person name="Ruckert C."/>
        </authorList>
    </citation>
    <scope>NUCLEOTIDE SEQUENCE</scope>
    <source>
        <strain evidence="9">JCM 31740</strain>
    </source>
</reference>